<evidence type="ECO:0000256" key="7">
    <source>
        <dbReference type="ARBA" id="ARBA00022840"/>
    </source>
</evidence>
<dbReference type="FunFam" id="3.30.63.10:FF:000002">
    <property type="entry name" value="Guanylate kinase 1"/>
    <property type="match status" value="1"/>
</dbReference>
<evidence type="ECO:0000256" key="1">
    <source>
        <dbReference type="ARBA" id="ARBA00005790"/>
    </source>
</evidence>
<dbReference type="eggNOG" id="COG0194">
    <property type="taxonomic scope" value="Bacteria"/>
</dbReference>
<evidence type="ECO:0000256" key="9">
    <source>
        <dbReference type="HAMAP-Rule" id="MF_00328"/>
    </source>
</evidence>
<dbReference type="InterPro" id="IPR020590">
    <property type="entry name" value="Guanylate_kinase_CS"/>
</dbReference>
<dbReference type="InterPro" id="IPR008144">
    <property type="entry name" value="Guanylate_kin-like_dom"/>
</dbReference>
<dbReference type="InterPro" id="IPR017665">
    <property type="entry name" value="Guanylate_kinase"/>
</dbReference>
<evidence type="ECO:0000259" key="10">
    <source>
        <dbReference type="PROSITE" id="PS50052"/>
    </source>
</evidence>
<dbReference type="Gene3D" id="3.30.63.10">
    <property type="entry name" value="Guanylate Kinase phosphate binding domain"/>
    <property type="match status" value="1"/>
</dbReference>
<accession>C5BLF7</accession>
<dbReference type="GO" id="GO:0004385">
    <property type="term" value="F:GMP kinase activity"/>
    <property type="evidence" value="ECO:0007669"/>
    <property type="project" value="UniProtKB-UniRule"/>
</dbReference>
<dbReference type="SUPFAM" id="SSF52540">
    <property type="entry name" value="P-loop containing nucleoside triphosphate hydrolases"/>
    <property type="match status" value="1"/>
</dbReference>
<dbReference type="Proteomes" id="UP000009080">
    <property type="component" value="Chromosome"/>
</dbReference>
<evidence type="ECO:0000256" key="8">
    <source>
        <dbReference type="ARBA" id="ARBA00030128"/>
    </source>
</evidence>
<dbReference type="EMBL" id="CP001614">
    <property type="protein sequence ID" value="ACR13474.1"/>
    <property type="molecule type" value="Genomic_DNA"/>
</dbReference>
<dbReference type="RefSeq" id="WP_015819588.1">
    <property type="nucleotide sequence ID" value="NC_012997.1"/>
</dbReference>
<dbReference type="OrthoDB" id="9808150at2"/>
<feature type="domain" description="Guanylate kinase-like" evidence="10">
    <location>
        <begin position="5"/>
        <end position="183"/>
    </location>
</feature>
<keyword evidence="6 9" id="KW-0418">Kinase</keyword>
<dbReference type="KEGG" id="ttu:TERTU_0174"/>
<dbReference type="HAMAP" id="MF_00328">
    <property type="entry name" value="Guanylate_kinase"/>
    <property type="match status" value="1"/>
</dbReference>
<keyword evidence="4 9" id="KW-0808">Transferase</keyword>
<dbReference type="Pfam" id="PF00625">
    <property type="entry name" value="Guanylate_kin"/>
    <property type="match status" value="1"/>
</dbReference>
<keyword evidence="9" id="KW-0963">Cytoplasm</keyword>
<dbReference type="NCBIfam" id="TIGR03263">
    <property type="entry name" value="guanyl_kin"/>
    <property type="match status" value="1"/>
</dbReference>
<dbReference type="InterPro" id="IPR027417">
    <property type="entry name" value="P-loop_NTPase"/>
</dbReference>
<protein>
    <recommendedName>
        <fullName evidence="3 9">Guanylate kinase</fullName>
        <ecNumber evidence="2 9">2.7.4.8</ecNumber>
    </recommendedName>
    <alternativeName>
        <fullName evidence="8 9">GMP kinase</fullName>
    </alternativeName>
</protein>
<name>C5BLF7_TERTT</name>
<comment type="catalytic activity">
    <reaction evidence="9">
        <text>GMP + ATP = GDP + ADP</text>
        <dbReference type="Rhea" id="RHEA:20780"/>
        <dbReference type="ChEBI" id="CHEBI:30616"/>
        <dbReference type="ChEBI" id="CHEBI:58115"/>
        <dbReference type="ChEBI" id="CHEBI:58189"/>
        <dbReference type="ChEBI" id="CHEBI:456216"/>
        <dbReference type="EC" id="2.7.4.8"/>
    </reaction>
</comment>
<dbReference type="SMART" id="SM00072">
    <property type="entry name" value="GuKc"/>
    <property type="match status" value="1"/>
</dbReference>
<dbReference type="PANTHER" id="PTHR23117">
    <property type="entry name" value="GUANYLATE KINASE-RELATED"/>
    <property type="match status" value="1"/>
</dbReference>
<keyword evidence="7 9" id="KW-0067">ATP-binding</keyword>
<sequence>MLSTGTLYTVSAPSGAGKTSLVKAVVDAVDNLLVSVSHTTRAQRPGEVDGINYHFVDRTQFEQMVENGDFLEHAQVFTNAYGTSKNWVLETLGAGKDVILEIDWQGAHQVRQLIPSAVSLFILPPSRETLRQRLTGRGQDNDSVIDARMAEAESEMSHYGEADYLIVNDNFNVALNEFRAIIIANRLTLEKQRLRHQSLLNNLLS</sequence>
<dbReference type="Gene3D" id="3.40.50.300">
    <property type="entry name" value="P-loop containing nucleotide triphosphate hydrolases"/>
    <property type="match status" value="1"/>
</dbReference>
<dbReference type="STRING" id="377629.TERTU_0174"/>
<dbReference type="EC" id="2.7.4.8" evidence="2 9"/>
<dbReference type="PANTHER" id="PTHR23117:SF13">
    <property type="entry name" value="GUANYLATE KINASE"/>
    <property type="match status" value="1"/>
</dbReference>
<dbReference type="HOGENOM" id="CLU_001715_1_0_6"/>
<comment type="subcellular location">
    <subcellularLocation>
        <location evidence="9">Cytoplasm</location>
    </subcellularLocation>
</comment>
<dbReference type="PROSITE" id="PS50052">
    <property type="entry name" value="GUANYLATE_KINASE_2"/>
    <property type="match status" value="1"/>
</dbReference>
<feature type="binding site" evidence="9">
    <location>
        <begin position="12"/>
        <end position="19"/>
    </location>
    <ligand>
        <name>ATP</name>
        <dbReference type="ChEBI" id="CHEBI:30616"/>
    </ligand>
</feature>
<keyword evidence="5 9" id="KW-0547">Nucleotide-binding</keyword>
<evidence type="ECO:0000256" key="4">
    <source>
        <dbReference type="ARBA" id="ARBA00022679"/>
    </source>
</evidence>
<evidence type="ECO:0000256" key="2">
    <source>
        <dbReference type="ARBA" id="ARBA00012961"/>
    </source>
</evidence>
<dbReference type="AlphaFoldDB" id="C5BLF7"/>
<reference evidence="11 12" key="1">
    <citation type="journal article" date="2009" name="PLoS ONE">
        <title>The complete genome of Teredinibacter turnerae T7901: an intracellular endosymbiont of marine wood-boring bivalves (shipworms).</title>
        <authorList>
            <person name="Yang J.C."/>
            <person name="Madupu R."/>
            <person name="Durkin A.S."/>
            <person name="Ekborg N.A."/>
            <person name="Pedamallu C.S."/>
            <person name="Hostetler J.B."/>
            <person name="Radune D."/>
            <person name="Toms B.S."/>
            <person name="Henrissat B."/>
            <person name="Coutinho P.M."/>
            <person name="Schwarz S."/>
            <person name="Field L."/>
            <person name="Trindade-Silva A.E."/>
            <person name="Soares C.A.G."/>
            <person name="Elshahawi S."/>
            <person name="Hanora A."/>
            <person name="Schmidt E.W."/>
            <person name="Haygood M.G."/>
            <person name="Posfai J."/>
            <person name="Benner J."/>
            <person name="Madinger C."/>
            <person name="Nove J."/>
            <person name="Anton B."/>
            <person name="Chaudhary K."/>
            <person name="Foster J."/>
            <person name="Holman A."/>
            <person name="Kumar S."/>
            <person name="Lessard P.A."/>
            <person name="Luyten Y.A."/>
            <person name="Slatko B."/>
            <person name="Wood N."/>
            <person name="Wu B."/>
            <person name="Teplitski M."/>
            <person name="Mougous J.D."/>
            <person name="Ward N."/>
            <person name="Eisen J.A."/>
            <person name="Badger J.H."/>
            <person name="Distel D.L."/>
        </authorList>
    </citation>
    <scope>NUCLEOTIDE SEQUENCE [LARGE SCALE GENOMIC DNA]</scope>
    <source>
        <strain evidence="12">ATCC 39867 / T7901</strain>
    </source>
</reference>
<evidence type="ECO:0000256" key="3">
    <source>
        <dbReference type="ARBA" id="ARBA00016296"/>
    </source>
</evidence>
<evidence type="ECO:0000313" key="12">
    <source>
        <dbReference type="Proteomes" id="UP000009080"/>
    </source>
</evidence>
<evidence type="ECO:0000256" key="6">
    <source>
        <dbReference type="ARBA" id="ARBA00022777"/>
    </source>
</evidence>
<evidence type="ECO:0000256" key="5">
    <source>
        <dbReference type="ARBA" id="ARBA00022741"/>
    </source>
</evidence>
<proteinExistence type="inferred from homology"/>
<dbReference type="PROSITE" id="PS00856">
    <property type="entry name" value="GUANYLATE_KINASE_1"/>
    <property type="match status" value="1"/>
</dbReference>
<evidence type="ECO:0000313" key="11">
    <source>
        <dbReference type="EMBL" id="ACR13474.1"/>
    </source>
</evidence>
<organism evidence="11 12">
    <name type="scientific">Teredinibacter turnerae (strain ATCC 39867 / T7901)</name>
    <dbReference type="NCBI Taxonomy" id="377629"/>
    <lineage>
        <taxon>Bacteria</taxon>
        <taxon>Pseudomonadati</taxon>
        <taxon>Pseudomonadota</taxon>
        <taxon>Gammaproteobacteria</taxon>
        <taxon>Cellvibrionales</taxon>
        <taxon>Cellvibrionaceae</taxon>
        <taxon>Teredinibacter</taxon>
    </lineage>
</organism>
<gene>
    <name evidence="9 11" type="primary">gmk</name>
    <name evidence="11" type="ordered locus">TERTU_0174</name>
</gene>
<dbReference type="CDD" id="cd00071">
    <property type="entry name" value="GMPK"/>
    <property type="match status" value="1"/>
</dbReference>
<dbReference type="GO" id="GO:0005524">
    <property type="term" value="F:ATP binding"/>
    <property type="evidence" value="ECO:0007669"/>
    <property type="project" value="UniProtKB-UniRule"/>
</dbReference>
<keyword evidence="12" id="KW-1185">Reference proteome</keyword>
<comment type="function">
    <text evidence="9">Essential for recycling GMP and indirectly, cGMP.</text>
</comment>
<dbReference type="InterPro" id="IPR008145">
    <property type="entry name" value="GK/Ca_channel_bsu"/>
</dbReference>
<comment type="similarity">
    <text evidence="1 9">Belongs to the guanylate kinase family.</text>
</comment>
<dbReference type="GO" id="GO:0005829">
    <property type="term" value="C:cytosol"/>
    <property type="evidence" value="ECO:0007669"/>
    <property type="project" value="TreeGrafter"/>
</dbReference>